<name>A1CA83_ASPCL</name>
<dbReference type="Gene3D" id="4.10.240.10">
    <property type="entry name" value="Zn(2)-C6 fungal-type DNA-binding domain"/>
    <property type="match status" value="2"/>
</dbReference>
<feature type="compositionally biased region" description="Polar residues" evidence="6">
    <location>
        <begin position="36"/>
        <end position="48"/>
    </location>
</feature>
<evidence type="ECO:0000256" key="2">
    <source>
        <dbReference type="ARBA" id="ARBA00023015"/>
    </source>
</evidence>
<dbReference type="KEGG" id="act:ACLA_010770"/>
<keyword evidence="5" id="KW-0539">Nucleus</keyword>
<evidence type="ECO:0000259" key="7">
    <source>
        <dbReference type="PROSITE" id="PS50048"/>
    </source>
</evidence>
<keyword evidence="3" id="KW-0238">DNA-binding</keyword>
<organism evidence="8 9">
    <name type="scientific">Aspergillus clavatus (strain ATCC 1007 / CBS 513.65 / DSM 816 / NCTC 3887 / NRRL 1 / QM 1276 / 107)</name>
    <dbReference type="NCBI Taxonomy" id="344612"/>
    <lineage>
        <taxon>Eukaryota</taxon>
        <taxon>Fungi</taxon>
        <taxon>Dikarya</taxon>
        <taxon>Ascomycota</taxon>
        <taxon>Pezizomycotina</taxon>
        <taxon>Eurotiomycetes</taxon>
        <taxon>Eurotiomycetidae</taxon>
        <taxon>Eurotiales</taxon>
        <taxon>Aspergillaceae</taxon>
        <taxon>Aspergillus</taxon>
        <taxon>Aspergillus subgen. Fumigati</taxon>
    </lineage>
</organism>
<dbReference type="InterPro" id="IPR001138">
    <property type="entry name" value="Zn2Cys6_DnaBD"/>
</dbReference>
<dbReference type="EMBL" id="DS027049">
    <property type="protein sequence ID" value="EAW12651.1"/>
    <property type="molecule type" value="Genomic_DNA"/>
</dbReference>
<dbReference type="GO" id="GO:0000976">
    <property type="term" value="F:transcription cis-regulatory region binding"/>
    <property type="evidence" value="ECO:0007669"/>
    <property type="project" value="TreeGrafter"/>
</dbReference>
<dbReference type="PANTHER" id="PTHR37534">
    <property type="entry name" value="TRANSCRIPTIONAL ACTIVATOR PROTEIN UGA3"/>
    <property type="match status" value="1"/>
</dbReference>
<feature type="region of interest" description="Disordered" evidence="6">
    <location>
        <begin position="1"/>
        <end position="48"/>
    </location>
</feature>
<dbReference type="GO" id="GO:0005634">
    <property type="term" value="C:nucleus"/>
    <property type="evidence" value="ECO:0007669"/>
    <property type="project" value="UniProtKB-SubCell"/>
</dbReference>
<protein>
    <submittedName>
        <fullName evidence="8">C6 zinc finger domain protein</fullName>
    </submittedName>
</protein>
<dbReference type="eggNOG" id="ENOG502SHX1">
    <property type="taxonomic scope" value="Eukaryota"/>
</dbReference>
<keyword evidence="9" id="KW-1185">Reference proteome</keyword>
<feature type="compositionally biased region" description="Polar residues" evidence="6">
    <location>
        <begin position="194"/>
        <end position="204"/>
    </location>
</feature>
<dbReference type="SMART" id="SM00066">
    <property type="entry name" value="GAL4"/>
    <property type="match status" value="2"/>
</dbReference>
<evidence type="ECO:0000256" key="4">
    <source>
        <dbReference type="ARBA" id="ARBA00023163"/>
    </source>
</evidence>
<dbReference type="RefSeq" id="XP_001274077.1">
    <property type="nucleotide sequence ID" value="XM_001274076.1"/>
</dbReference>
<dbReference type="GeneID" id="4706718"/>
<dbReference type="OMA" id="HDLSCWG"/>
<dbReference type="SUPFAM" id="SSF57701">
    <property type="entry name" value="Zn2/Cys6 DNA-binding domain"/>
    <property type="match status" value="2"/>
</dbReference>
<dbReference type="InterPro" id="IPR036864">
    <property type="entry name" value="Zn2-C6_fun-type_DNA-bd_sf"/>
</dbReference>
<dbReference type="HOGENOM" id="CLU_006237_0_0_1"/>
<dbReference type="Pfam" id="PF00172">
    <property type="entry name" value="Zn_clus"/>
    <property type="match status" value="1"/>
</dbReference>
<evidence type="ECO:0000313" key="8">
    <source>
        <dbReference type="EMBL" id="EAW12651.1"/>
    </source>
</evidence>
<dbReference type="PANTHER" id="PTHR37534:SF17">
    <property type="entry name" value="ZN(2)-C6 FUNGAL-TYPE DOMAIN-CONTAINING PROTEIN"/>
    <property type="match status" value="1"/>
</dbReference>
<dbReference type="VEuPathDB" id="FungiDB:ACLA_010770"/>
<dbReference type="Proteomes" id="UP000006701">
    <property type="component" value="Unassembled WGS sequence"/>
</dbReference>
<evidence type="ECO:0000313" key="9">
    <source>
        <dbReference type="Proteomes" id="UP000006701"/>
    </source>
</evidence>
<feature type="compositionally biased region" description="Basic and acidic residues" evidence="6">
    <location>
        <begin position="10"/>
        <end position="35"/>
    </location>
</feature>
<dbReference type="GO" id="GO:0000981">
    <property type="term" value="F:DNA-binding transcription factor activity, RNA polymerase II-specific"/>
    <property type="evidence" value="ECO:0007669"/>
    <property type="project" value="InterPro"/>
</dbReference>
<evidence type="ECO:0000256" key="1">
    <source>
        <dbReference type="ARBA" id="ARBA00004123"/>
    </source>
</evidence>
<dbReference type="InterPro" id="IPR021858">
    <property type="entry name" value="Fun_TF"/>
</dbReference>
<dbReference type="GO" id="GO:0008270">
    <property type="term" value="F:zinc ion binding"/>
    <property type="evidence" value="ECO:0007669"/>
    <property type="project" value="InterPro"/>
</dbReference>
<dbReference type="PROSITE" id="PS50048">
    <property type="entry name" value="ZN2_CY6_FUNGAL_2"/>
    <property type="match status" value="1"/>
</dbReference>
<comment type="subcellular location">
    <subcellularLocation>
        <location evidence="1">Nucleus</location>
    </subcellularLocation>
</comment>
<evidence type="ECO:0000256" key="6">
    <source>
        <dbReference type="SAM" id="MobiDB-lite"/>
    </source>
</evidence>
<sequence>MDTQRRRQHHSCDPCRKGKRACDAPARRDRDRHTGEVSSSNQASSDTITCSNCRKYNRECTFNWLSENRAAARGGKKQKTRNATGPSRVDAQHASNPFTQAAVLGDMLSSSQWLSETLGQGVWSGNAVDQSAPWSLGHAGAVAIPLRGKEPDLDPFRMFSWHTNAGHVPPSLAESSGVVVPDHEELGGGPSLGYYQQSRSQSGPRSFDGTFDVFPPPPPRSDDSSPGLTDSYYSSSPGFPFLDSAEARRQDLTAGDNGEGLGSKDSISSLSVLSDNIADGYARSMMTRNLVRIYHDSMENALSCWLTEQNCPYNTALSPYKSAPNNGLIRPAETAWAPSWTNRICTRVCRLDRAYASARGRSLSASEEKMASRALHTAIMAFASQWAQKMPRKDGFSPTSPVAHKERAMRETLWNQARRALENAAGVPSFRVAFANIIFSVGQRPLNTDEDLELHELLEDDSAPLFLEAAVRQLFSIKHKLTRAQRQKKPRAGSLAQPTPVEVSSTASEFLSAASTGVPLQADAFYTDPEYQETINLMFWLVVMFDTLTAAMYQRPLVISDEDTQITSITPSDNGNDNEARVDLDGWNMTYARALQEKQDLWGDFFLRKRAARQQQQQQADPPSWPCSYDEAAEVLSDASPVKVLLFRQVTRLETLVYRGASPERLEEAIQKALRIYQHWNAAYKRFFTTCNAHHDDLPPRIQAWYVIVAGHWHLAAMLLADAVKGIDEGRLGLDSQREARGAIDFVATLRRDNALAAGAIAQRCLQGQVSLSGKFDSFHDSVNEAAFLTEPWTLVLIRCFAKAAYILLDEISLHPPPPRAGYGRPGDDPAEYARRTCEFCISALWCLGTKSDMAFVVARSLSNQLERKVGRRASPGCFQCTKRRIICDGGDPVCAKCQKKGIECSGQSRIRFTNGVASRGKLKGCVIPVVGVRAESVFAQGAPVRSQLRWREGRVHKRVRRGGKEEGVEVEDTLGRGGLDGDADADAEEEVTRGSEICPLAPWVAPLGARARMLFSHFARDVAPVMVLLDDVANGYRDFILPMACGDDLVRQAVEVVATQYLAQLQPAFSAAAETGRAALISRLRRESLLRAPERVFSAETWATLIVLLVGETVTASDEYHHLLRTLHSVTHNAAPVRSDVAKFLLQQTHMFELLGQPLLSEDQGLLVLRSPPSQTLDWLAYDLPATSTHHALLHLTRQAFTLASRIYLHRATTNHEQRALATQLRAVIAQIDADAPGAHALVWACFIAAADSADEALRAFFVARLRDVYARTRFRNVDAAVRALPGIWAGAGRWTEGLGGMGVLVM</sequence>
<feature type="region of interest" description="Disordered" evidence="6">
    <location>
        <begin position="172"/>
        <end position="230"/>
    </location>
</feature>
<dbReference type="OrthoDB" id="5958943at2759"/>
<accession>A1CA83</accession>
<gene>
    <name evidence="8" type="ORF">ACLA_010770</name>
</gene>
<evidence type="ECO:0000256" key="5">
    <source>
        <dbReference type="ARBA" id="ARBA00023242"/>
    </source>
</evidence>
<reference evidence="8 9" key="1">
    <citation type="journal article" date="2008" name="PLoS Genet.">
        <title>Genomic islands in the pathogenic filamentous fungus Aspergillus fumigatus.</title>
        <authorList>
            <person name="Fedorova N.D."/>
            <person name="Khaldi N."/>
            <person name="Joardar V.S."/>
            <person name="Maiti R."/>
            <person name="Amedeo P."/>
            <person name="Anderson M.J."/>
            <person name="Crabtree J."/>
            <person name="Silva J.C."/>
            <person name="Badger J.H."/>
            <person name="Albarraq A."/>
            <person name="Angiuoli S."/>
            <person name="Bussey H."/>
            <person name="Bowyer P."/>
            <person name="Cotty P.J."/>
            <person name="Dyer P.S."/>
            <person name="Egan A."/>
            <person name="Galens K."/>
            <person name="Fraser-Liggett C.M."/>
            <person name="Haas B.J."/>
            <person name="Inman J.M."/>
            <person name="Kent R."/>
            <person name="Lemieux S."/>
            <person name="Malavazi I."/>
            <person name="Orvis J."/>
            <person name="Roemer T."/>
            <person name="Ronning C.M."/>
            <person name="Sundaram J.P."/>
            <person name="Sutton G."/>
            <person name="Turner G."/>
            <person name="Venter J.C."/>
            <person name="White O.R."/>
            <person name="Whitty B.R."/>
            <person name="Youngman P."/>
            <person name="Wolfe K.H."/>
            <person name="Goldman G.H."/>
            <person name="Wortman J.R."/>
            <person name="Jiang B."/>
            <person name="Denning D.W."/>
            <person name="Nierman W.C."/>
        </authorList>
    </citation>
    <scope>NUCLEOTIDE SEQUENCE [LARGE SCALE GENOMIC DNA]</scope>
    <source>
        <strain evidence="9">ATCC 1007 / CBS 513.65 / DSM 816 / NCTC 3887 / NRRL 1</strain>
    </source>
</reference>
<feature type="region of interest" description="Disordered" evidence="6">
    <location>
        <begin position="71"/>
        <end position="93"/>
    </location>
</feature>
<proteinExistence type="predicted"/>
<keyword evidence="2" id="KW-0805">Transcription regulation</keyword>
<dbReference type="CDD" id="cd00067">
    <property type="entry name" value="GAL4"/>
    <property type="match status" value="2"/>
</dbReference>
<evidence type="ECO:0000256" key="3">
    <source>
        <dbReference type="ARBA" id="ARBA00023125"/>
    </source>
</evidence>
<dbReference type="GO" id="GO:0045944">
    <property type="term" value="P:positive regulation of transcription by RNA polymerase II"/>
    <property type="evidence" value="ECO:0007669"/>
    <property type="project" value="TreeGrafter"/>
</dbReference>
<keyword evidence="4" id="KW-0804">Transcription</keyword>
<feature type="domain" description="Zn(2)-C6 fungal-type" evidence="7">
    <location>
        <begin position="877"/>
        <end position="906"/>
    </location>
</feature>
<dbReference type="PROSITE" id="PS00463">
    <property type="entry name" value="ZN2_CY6_FUNGAL_1"/>
    <property type="match status" value="1"/>
</dbReference>
<dbReference type="STRING" id="344612.A1CA83"/>
<dbReference type="Pfam" id="PF11951">
    <property type="entry name" value="Fungal_trans_2"/>
    <property type="match status" value="1"/>
</dbReference>